<dbReference type="EMBL" id="FCON02000245">
    <property type="protein sequence ID" value="SAL86802.1"/>
    <property type="molecule type" value="Genomic_DNA"/>
</dbReference>
<gene>
    <name evidence="3" type="ORF">AWB68_08157</name>
</gene>
<dbReference type="GO" id="GO:0006355">
    <property type="term" value="P:regulation of DNA-templated transcription"/>
    <property type="evidence" value="ECO:0007669"/>
    <property type="project" value="InterPro"/>
</dbReference>
<evidence type="ECO:0000313" key="4">
    <source>
        <dbReference type="Proteomes" id="UP000054770"/>
    </source>
</evidence>
<evidence type="ECO:0000256" key="1">
    <source>
        <dbReference type="ARBA" id="ARBA00023125"/>
    </source>
</evidence>
<sequence length="223" mass="23228">MARLAQTAQTGPLRVAVIAESPQVRASLQALAESSPAIAFAGGAVDAAALADRLAGAAIDVLVIDLEPSASDSPPPPFDVGFAPSAFVLLTDEPDLDWVLDVLPGDAVAILPRNAPQAEIVASIEATAAGLCVLARDVFGRVLGARKPLRQSASDAPFYALTSREIEVLAMLAEGLGNKEIARQLDISDNTVKFHLSSIFGKLGATNRTEAVMLGMRRGFVMV</sequence>
<dbReference type="PROSITE" id="PS00622">
    <property type="entry name" value="HTH_LUXR_1"/>
    <property type="match status" value="1"/>
</dbReference>
<dbReference type="Pfam" id="PF00196">
    <property type="entry name" value="GerE"/>
    <property type="match status" value="1"/>
</dbReference>
<dbReference type="Gene3D" id="3.40.50.2300">
    <property type="match status" value="1"/>
</dbReference>
<keyword evidence="1" id="KW-0238">DNA-binding</keyword>
<evidence type="ECO:0000313" key="3">
    <source>
        <dbReference type="EMBL" id="SAL86802.1"/>
    </source>
</evidence>
<dbReference type="PRINTS" id="PR00038">
    <property type="entry name" value="HTHLUXR"/>
</dbReference>
<dbReference type="InterPro" id="IPR016032">
    <property type="entry name" value="Sig_transdc_resp-reg_C-effctor"/>
</dbReference>
<proteinExistence type="predicted"/>
<dbReference type="PANTHER" id="PTHR43214:SF43">
    <property type="entry name" value="TWO-COMPONENT RESPONSE REGULATOR"/>
    <property type="match status" value="1"/>
</dbReference>
<comment type="caution">
    <text evidence="3">The sequence shown here is derived from an EMBL/GenBank/DDBJ whole genome shotgun (WGS) entry which is preliminary data.</text>
</comment>
<evidence type="ECO:0000259" key="2">
    <source>
        <dbReference type="PROSITE" id="PS50043"/>
    </source>
</evidence>
<dbReference type="SUPFAM" id="SSF46894">
    <property type="entry name" value="C-terminal effector domain of the bipartite response regulators"/>
    <property type="match status" value="1"/>
</dbReference>
<dbReference type="GO" id="GO:0003677">
    <property type="term" value="F:DNA binding"/>
    <property type="evidence" value="ECO:0007669"/>
    <property type="project" value="UniProtKB-KW"/>
</dbReference>
<dbReference type="InterPro" id="IPR039420">
    <property type="entry name" value="WalR-like"/>
</dbReference>
<name>A0A158L0C3_9BURK</name>
<dbReference type="OrthoDB" id="9794397at2"/>
<feature type="domain" description="HTH luxR-type" evidence="2">
    <location>
        <begin position="154"/>
        <end position="219"/>
    </location>
</feature>
<keyword evidence="4" id="KW-1185">Reference proteome</keyword>
<dbReference type="PROSITE" id="PS50043">
    <property type="entry name" value="HTH_LUXR_2"/>
    <property type="match status" value="1"/>
</dbReference>
<dbReference type="AlphaFoldDB" id="A0A158L0C3"/>
<dbReference type="PANTHER" id="PTHR43214">
    <property type="entry name" value="TWO-COMPONENT RESPONSE REGULATOR"/>
    <property type="match status" value="1"/>
</dbReference>
<dbReference type="RefSeq" id="WP_125483227.1">
    <property type="nucleotide sequence ID" value="NZ_FCON02000245.1"/>
</dbReference>
<accession>A0A158L0C3</accession>
<dbReference type="Proteomes" id="UP000054770">
    <property type="component" value="Unassembled WGS sequence"/>
</dbReference>
<dbReference type="CDD" id="cd06170">
    <property type="entry name" value="LuxR_C_like"/>
    <property type="match status" value="1"/>
</dbReference>
<protein>
    <submittedName>
        <fullName evidence="3">LuxR family transcriptional regulator</fullName>
    </submittedName>
</protein>
<organism evidence="3 4">
    <name type="scientific">Caballeronia choica</name>
    <dbReference type="NCBI Taxonomy" id="326476"/>
    <lineage>
        <taxon>Bacteria</taxon>
        <taxon>Pseudomonadati</taxon>
        <taxon>Pseudomonadota</taxon>
        <taxon>Betaproteobacteria</taxon>
        <taxon>Burkholderiales</taxon>
        <taxon>Burkholderiaceae</taxon>
        <taxon>Caballeronia</taxon>
    </lineage>
</organism>
<dbReference type="SMART" id="SM00421">
    <property type="entry name" value="HTH_LUXR"/>
    <property type="match status" value="1"/>
</dbReference>
<reference evidence="3" key="1">
    <citation type="submission" date="2016-01" db="EMBL/GenBank/DDBJ databases">
        <authorList>
            <person name="Peeters C."/>
        </authorList>
    </citation>
    <scope>NUCLEOTIDE SEQUENCE [LARGE SCALE GENOMIC DNA]</scope>
    <source>
        <strain evidence="3">LMG 22940</strain>
    </source>
</reference>
<dbReference type="InterPro" id="IPR000792">
    <property type="entry name" value="Tscrpt_reg_LuxR_C"/>
</dbReference>